<dbReference type="EMBL" id="CP018145">
    <property type="protein sequence ID" value="ASJ54310.1"/>
    <property type="molecule type" value="Genomic_DNA"/>
</dbReference>
<dbReference type="Pfam" id="PF04296">
    <property type="entry name" value="YlxR"/>
    <property type="match status" value="1"/>
</dbReference>
<dbReference type="InterPro" id="IPR007393">
    <property type="entry name" value="YlxR_dom"/>
</dbReference>
<name>A0A0H0SQL5_9BACL</name>
<feature type="domain" description="YlxR" evidence="1">
    <location>
        <begin position="9"/>
        <end position="86"/>
    </location>
</feature>
<protein>
    <submittedName>
        <fullName evidence="2">DNA-binding protein</fullName>
    </submittedName>
</protein>
<dbReference type="CDD" id="cd00279">
    <property type="entry name" value="YlxR"/>
    <property type="match status" value="1"/>
</dbReference>
<keyword evidence="2" id="KW-0238">DNA-binding</keyword>
<organism evidence="2 6">
    <name type="scientific">Brevibacillus formosus</name>
    <dbReference type="NCBI Taxonomy" id="54913"/>
    <lineage>
        <taxon>Bacteria</taxon>
        <taxon>Bacillati</taxon>
        <taxon>Bacillota</taxon>
        <taxon>Bacilli</taxon>
        <taxon>Bacillales</taxon>
        <taxon>Paenibacillaceae</taxon>
        <taxon>Brevibacillus</taxon>
    </lineage>
</organism>
<proteinExistence type="predicted"/>
<dbReference type="EMBL" id="LDCN01000001">
    <property type="protein sequence ID" value="KLI00730.1"/>
    <property type="molecule type" value="Genomic_DNA"/>
</dbReference>
<evidence type="ECO:0000259" key="1">
    <source>
        <dbReference type="Pfam" id="PF04296"/>
    </source>
</evidence>
<evidence type="ECO:0000313" key="5">
    <source>
        <dbReference type="Proteomes" id="UP000035218"/>
    </source>
</evidence>
<dbReference type="GeneID" id="87583865"/>
<dbReference type="PANTHER" id="PTHR34215:SF1">
    <property type="entry name" value="YLXR DOMAIN-CONTAINING PROTEIN"/>
    <property type="match status" value="1"/>
</dbReference>
<dbReference type="InterPro" id="IPR035931">
    <property type="entry name" value="YlxR-like_sf"/>
</dbReference>
<dbReference type="Proteomes" id="UP000035218">
    <property type="component" value="Unassembled WGS sequence"/>
</dbReference>
<dbReference type="AlphaFoldDB" id="A0A0H0SQL5"/>
<evidence type="ECO:0000313" key="7">
    <source>
        <dbReference type="Proteomes" id="UP000319498"/>
    </source>
</evidence>
<dbReference type="Gene3D" id="3.30.1230.10">
    <property type="entry name" value="YlxR-like"/>
    <property type="match status" value="1"/>
</dbReference>
<evidence type="ECO:0000313" key="4">
    <source>
        <dbReference type="EMBL" id="KLI00730.1"/>
    </source>
</evidence>
<dbReference type="SUPFAM" id="SSF64376">
    <property type="entry name" value="YlxR-like"/>
    <property type="match status" value="1"/>
</dbReference>
<accession>A0A0H0SQL5</accession>
<evidence type="ECO:0000313" key="6">
    <source>
        <dbReference type="Proteomes" id="UP000197781"/>
    </source>
</evidence>
<keyword evidence="7" id="KW-1185">Reference proteome</keyword>
<sequence length="96" mass="11119">MKQKKIPLRKCIVCQGMFPKKELIRVVRTPEEEIVIDLTGRAAGRGTYVCRQESCLKPDAFASGKWKKVLERALNMSISQEKYDAFREKWLEMVGK</sequence>
<reference evidence="3 7" key="3">
    <citation type="submission" date="2019-06" db="EMBL/GenBank/DDBJ databases">
        <title>Whole genome shotgun sequence of Brevibacillus formosus NBRC 15716.</title>
        <authorList>
            <person name="Hosoyama A."/>
            <person name="Uohara A."/>
            <person name="Ohji S."/>
            <person name="Ichikawa N."/>
        </authorList>
    </citation>
    <scope>NUCLEOTIDE SEQUENCE [LARGE SCALE GENOMIC DNA]</scope>
    <source>
        <strain evidence="3 7">NBRC 15716</strain>
    </source>
</reference>
<dbReference type="PANTHER" id="PTHR34215">
    <property type="entry name" value="BLL0784 PROTEIN"/>
    <property type="match status" value="1"/>
</dbReference>
<reference evidence="4 5" key="1">
    <citation type="submission" date="2015-05" db="EMBL/GenBank/DDBJ databases">
        <title>Genome sequencing project for genomic taxonomy and phylogenomics of Bacillus-like bacteria.</title>
        <authorList>
            <person name="Liu B."/>
            <person name="Wang J."/>
            <person name="Zhu Y."/>
            <person name="Liu G."/>
            <person name="Chen Q."/>
            <person name="Chen Z."/>
            <person name="Lan J."/>
            <person name="Che J."/>
            <person name="Ge C."/>
            <person name="Shi H."/>
            <person name="Pan Z."/>
            <person name="Liu X."/>
        </authorList>
    </citation>
    <scope>NUCLEOTIDE SEQUENCE [LARGE SCALE GENOMIC DNA]</scope>
    <source>
        <strain evidence="4 5">DSM 9885</strain>
    </source>
</reference>
<dbReference type="Proteomes" id="UP000319498">
    <property type="component" value="Unassembled WGS sequence"/>
</dbReference>
<dbReference type="EMBL" id="BJOL01000013">
    <property type="protein sequence ID" value="GED58139.1"/>
    <property type="molecule type" value="Genomic_DNA"/>
</dbReference>
<evidence type="ECO:0000313" key="2">
    <source>
        <dbReference type="EMBL" id="ASJ54310.1"/>
    </source>
</evidence>
<reference evidence="2 6" key="2">
    <citation type="submission" date="2016-11" db="EMBL/GenBank/DDBJ databases">
        <authorList>
            <person name="Jaros S."/>
            <person name="Januszkiewicz K."/>
            <person name="Wedrychowicz H."/>
        </authorList>
    </citation>
    <scope>NUCLEOTIDE SEQUENCE [LARGE SCALE GENOMIC DNA]</scope>
    <source>
        <strain evidence="2 6">NF2</strain>
    </source>
</reference>
<gene>
    <name evidence="4" type="ORF">AA984_02125</name>
    <name evidence="3" type="ORF">BFO01nite_22710</name>
    <name evidence="2" type="ORF">BP422_12570</name>
</gene>
<dbReference type="InterPro" id="IPR037465">
    <property type="entry name" value="YlxR"/>
</dbReference>
<dbReference type="GO" id="GO:0003677">
    <property type="term" value="F:DNA binding"/>
    <property type="evidence" value="ECO:0007669"/>
    <property type="project" value="UniProtKB-KW"/>
</dbReference>
<dbReference type="KEGG" id="bfm:BP422_12570"/>
<dbReference type="Proteomes" id="UP000197781">
    <property type="component" value="Chromosome"/>
</dbReference>
<evidence type="ECO:0000313" key="3">
    <source>
        <dbReference type="EMBL" id="GED58139.1"/>
    </source>
</evidence>
<dbReference type="RefSeq" id="WP_015891714.1">
    <property type="nucleotide sequence ID" value="NZ_BAAFVL010000001.1"/>
</dbReference>
<dbReference type="NCBIfam" id="NF047356">
    <property type="entry name" value="RNA_bind_RnpM"/>
    <property type="match status" value="1"/>
</dbReference>
<dbReference type="OrthoDB" id="9813251at2"/>